<evidence type="ECO:0000259" key="10">
    <source>
        <dbReference type="PROSITE" id="PS51847"/>
    </source>
</evidence>
<evidence type="ECO:0000256" key="6">
    <source>
        <dbReference type="ARBA" id="ARBA00023121"/>
    </source>
</evidence>
<dbReference type="OrthoDB" id="5376138at2759"/>
<evidence type="ECO:0000256" key="8">
    <source>
        <dbReference type="HAMAP-Rule" id="MF_03103"/>
    </source>
</evidence>
<evidence type="ECO:0000256" key="1">
    <source>
        <dbReference type="ARBA" id="ARBA00022448"/>
    </source>
</evidence>
<dbReference type="GO" id="GO:0005789">
    <property type="term" value="C:endoplasmic reticulum membrane"/>
    <property type="evidence" value="ECO:0007669"/>
    <property type="project" value="UniProtKB-SubCell"/>
</dbReference>
<evidence type="ECO:0000313" key="12">
    <source>
        <dbReference type="Proteomes" id="UP000070168"/>
    </source>
</evidence>
<feature type="compositionally biased region" description="Polar residues" evidence="9">
    <location>
        <begin position="777"/>
        <end position="789"/>
    </location>
</feature>
<dbReference type="GO" id="GO:0008289">
    <property type="term" value="F:lipid binding"/>
    <property type="evidence" value="ECO:0007669"/>
    <property type="project" value="UniProtKB-KW"/>
</dbReference>
<sequence>MEESLVLSKFDNLVQSGLVLYDDKQQIIEHIDGDLKFQFVLTSALAKKPTLATAQPQPEADTHRLEKREGSDISTTGFELGTLGSHFVIVNKFCFARPHLMLLTCDGYKRQYEALDEANLDGMWRILVSMERDYVAFYNCGQNGGCSRLHKHMQLMPLPANSFAAFLESPEESETKVPFEWFYQRFEGDVDPAVLIRTYKDLLEKTTKVGGHHTANVPGAACPHNMILTKRWMIVLPRRRGGINKEAGVNSLGMLGVIAVATTKEIDNWIRLEAGGHRWHISDKRYAVRPSQIRSESSKVGTSSSGDGTVNRYCQQLLTMALQQHEPAPFAPQSSLSFTQGFLLGQLSVVLLIGAFIKFFIFGEAPPPPSRGMSNRTTHRRYSSVYNPPQDSQKSLREKPSTSNVLRPVPSTSTNTRSILRKTYYSAIPTNPTSKHGRHRMHHSSHQPESLDWFNVLIAQTIAQYRETAYSLKDSPTSSILSSLTAAMNNPEKKPSFIDKINVTDISLGEEFPIFSNCRIIAVDDPMSDGGRLQALLDVDLSDDNLSIAVETSMVLNYPKPRSAILPVALSVSVVRFSGTLCISLIPASTEPPEPLQTPAGSPAPPTSDPRYNTVNRPSSPGEQNTSQDQLPPKSSPKSNVAFSFLPDYRLDLSVRSLIGSRSRLQDVPKIAQLVEARVHAWFEERVVEPRVQVVGLPDLWPRMGRTGVRPGEESDAGSTVPPRSAGSTEASGPPVFSDDHGREQEGLRFRGGLDARPGLRAGARTSSFNVDMGGLRSSSMTRQESAGATSEHFDMPGAMPAGTPVGTPGIPDN</sequence>
<gene>
    <name evidence="8" type="primary">MMM1</name>
    <name evidence="11" type="ORF">PGRI_068400</name>
</gene>
<dbReference type="InterPro" id="IPR031468">
    <property type="entry name" value="SMP_LBD"/>
</dbReference>
<feature type="compositionally biased region" description="Polar residues" evidence="9">
    <location>
        <begin position="384"/>
        <end position="393"/>
    </location>
</feature>
<keyword evidence="1" id="KW-0813">Transport</keyword>
<dbReference type="EMBL" id="LHQR01000047">
    <property type="protein sequence ID" value="KXG50349.1"/>
    <property type="molecule type" value="Genomic_DNA"/>
</dbReference>
<comment type="subcellular location">
    <subcellularLocation>
        <location evidence="8">Endoplasmic reticulum membrane</location>
        <topology evidence="8">Single-pass type I membrane protein</topology>
    </subcellularLocation>
    <text evidence="8">The ERMES/MDM complex localizes to a few discrete foci (around 10 per single cell), that represent mitochondria-endoplasmic reticulum junctions. These foci are often found next to mtDNA nucleoids.</text>
</comment>
<dbReference type="GO" id="GO:0003877">
    <property type="term" value="F:ATP:ADP adenylyltransferase activity"/>
    <property type="evidence" value="ECO:0007669"/>
    <property type="project" value="InterPro"/>
</dbReference>
<keyword evidence="7 8" id="KW-0472">Membrane</keyword>
<dbReference type="GO" id="GO:0045040">
    <property type="term" value="P:protein insertion into mitochondrial outer membrane"/>
    <property type="evidence" value="ECO:0007669"/>
    <property type="project" value="UniProtKB-UniRule"/>
</dbReference>
<reference evidence="11 12" key="1">
    <citation type="journal article" date="2016" name="BMC Genomics">
        <title>Genome sequencing and secondary metabolism of the postharvest pathogen Penicillium griseofulvum.</title>
        <authorList>
            <person name="Banani H."/>
            <person name="Marcet-Houben M."/>
            <person name="Ballester A.R."/>
            <person name="Abbruscato P."/>
            <person name="Gonzalez-Candelas L."/>
            <person name="Gabaldon T."/>
            <person name="Spadaro D."/>
        </authorList>
    </citation>
    <scope>NUCLEOTIDE SEQUENCE [LARGE SCALE GENOMIC DNA]</scope>
    <source>
        <strain evidence="11 12">PG3</strain>
    </source>
</reference>
<feature type="compositionally biased region" description="Pro residues" evidence="9">
    <location>
        <begin position="590"/>
        <end position="608"/>
    </location>
</feature>
<keyword evidence="12" id="KW-1185">Reference proteome</keyword>
<proteinExistence type="inferred from homology"/>
<organism evidence="11 12">
    <name type="scientific">Penicillium patulum</name>
    <name type="common">Penicillium griseofulvum</name>
    <dbReference type="NCBI Taxonomy" id="5078"/>
    <lineage>
        <taxon>Eukaryota</taxon>
        <taxon>Fungi</taxon>
        <taxon>Dikarya</taxon>
        <taxon>Ascomycota</taxon>
        <taxon>Pezizomycotina</taxon>
        <taxon>Eurotiomycetes</taxon>
        <taxon>Eurotiomycetidae</taxon>
        <taxon>Eurotiales</taxon>
        <taxon>Aspergillaceae</taxon>
        <taxon>Penicillium</taxon>
    </lineage>
</organism>
<feature type="region of interest" description="Disordered" evidence="9">
    <location>
        <begin position="51"/>
        <end position="70"/>
    </location>
</feature>
<dbReference type="GO" id="GO:0032865">
    <property type="term" value="C:ERMES complex"/>
    <property type="evidence" value="ECO:0007669"/>
    <property type="project" value="UniProtKB-UniRule"/>
</dbReference>
<dbReference type="InterPro" id="IPR036265">
    <property type="entry name" value="HIT-like_sf"/>
</dbReference>
<keyword evidence="4 8" id="KW-1133">Transmembrane helix</keyword>
<protein>
    <recommendedName>
        <fullName evidence="8">Maintenance of mitochondrial morphology protein 1</fullName>
    </recommendedName>
</protein>
<dbReference type="InterPro" id="IPR019411">
    <property type="entry name" value="MMM1_dom"/>
</dbReference>
<feature type="compositionally biased region" description="Polar residues" evidence="9">
    <location>
        <begin position="401"/>
        <end position="413"/>
    </location>
</feature>
<feature type="topological domain" description="Cytoplasmic" evidence="8">
    <location>
        <begin position="363"/>
        <end position="814"/>
    </location>
</feature>
<dbReference type="Pfam" id="PF09830">
    <property type="entry name" value="ATP_transf"/>
    <property type="match status" value="1"/>
</dbReference>
<comment type="similarity">
    <text evidence="8">Belongs to the MMM1 family.</text>
</comment>
<dbReference type="HAMAP" id="MF_03103">
    <property type="entry name" value="Mmm1"/>
    <property type="match status" value="1"/>
</dbReference>
<dbReference type="Proteomes" id="UP000070168">
    <property type="component" value="Unassembled WGS sequence"/>
</dbReference>
<accession>A0A135LN36</accession>
<feature type="region of interest" description="Disordered" evidence="9">
    <location>
        <begin position="706"/>
        <end position="814"/>
    </location>
</feature>
<feature type="compositionally biased region" description="Basic and acidic residues" evidence="9">
    <location>
        <begin position="738"/>
        <end position="754"/>
    </location>
</feature>
<evidence type="ECO:0000256" key="4">
    <source>
        <dbReference type="ARBA" id="ARBA00022989"/>
    </source>
</evidence>
<dbReference type="InterPro" id="IPR027537">
    <property type="entry name" value="Mmm1"/>
</dbReference>
<dbReference type="PANTHER" id="PTHR13466:SF0">
    <property type="entry name" value="SMP-LTD DOMAIN-CONTAINING PROTEIN"/>
    <property type="match status" value="1"/>
</dbReference>
<dbReference type="Pfam" id="PF19327">
    <property type="entry name" value="Ap4A_phos_N"/>
    <property type="match status" value="1"/>
</dbReference>
<dbReference type="AlphaFoldDB" id="A0A135LN36"/>
<feature type="domain" description="SMP-LTD" evidence="10">
    <location>
        <begin position="447"/>
        <end position="698"/>
    </location>
</feature>
<dbReference type="STRING" id="5078.A0A135LN36"/>
<dbReference type="InterPro" id="IPR045759">
    <property type="entry name" value="Ap4A_phos1/2_N"/>
</dbReference>
<evidence type="ECO:0000256" key="2">
    <source>
        <dbReference type="ARBA" id="ARBA00022692"/>
    </source>
</evidence>
<feature type="compositionally biased region" description="Polar residues" evidence="9">
    <location>
        <begin position="610"/>
        <end position="630"/>
    </location>
</feature>
<evidence type="ECO:0000313" key="11">
    <source>
        <dbReference type="EMBL" id="KXG50349.1"/>
    </source>
</evidence>
<evidence type="ECO:0000256" key="5">
    <source>
        <dbReference type="ARBA" id="ARBA00023055"/>
    </source>
</evidence>
<comment type="caution">
    <text evidence="11">The sequence shown here is derived from an EMBL/GenBank/DDBJ whole genome shotgun (WGS) entry which is preliminary data.</text>
</comment>
<dbReference type="GO" id="GO:1990456">
    <property type="term" value="P:mitochondrion-endoplasmic reticulum membrane tethering"/>
    <property type="evidence" value="ECO:0007669"/>
    <property type="project" value="TreeGrafter"/>
</dbReference>
<dbReference type="Gene3D" id="3.30.428.70">
    <property type="match status" value="1"/>
</dbReference>
<dbReference type="GO" id="GO:0015914">
    <property type="term" value="P:phospholipid transport"/>
    <property type="evidence" value="ECO:0007669"/>
    <property type="project" value="TreeGrafter"/>
</dbReference>
<evidence type="ECO:0000256" key="7">
    <source>
        <dbReference type="ARBA" id="ARBA00023136"/>
    </source>
</evidence>
<comment type="subunit">
    <text evidence="8">Homodimer. Component of the ER-mitochondria encounter structure (ERMES) or MDM complex, composed of MMM1, MDM10, MDM12 and MDM34. A MMM1 homodimer associates with one molecule of MDM12 on each side in a pairwise head-to-tail manner, and the SMP-LTD domains of MMM1 and MDM12 generate a continuous hydrophobic tunnel for phospholipid trafficking.</text>
</comment>
<name>A0A135LN36_PENPA</name>
<dbReference type="InterPro" id="IPR043171">
    <property type="entry name" value="Ap4A_phos1/2-like"/>
</dbReference>
<dbReference type="SUPFAM" id="SSF54197">
    <property type="entry name" value="HIT-like"/>
    <property type="match status" value="1"/>
</dbReference>
<feature type="compositionally biased region" description="Basic and acidic residues" evidence="9">
    <location>
        <begin position="60"/>
        <end position="70"/>
    </location>
</feature>
<dbReference type="CDD" id="cd21671">
    <property type="entry name" value="SMP_Mmm1"/>
    <property type="match status" value="1"/>
</dbReference>
<dbReference type="Pfam" id="PF10296">
    <property type="entry name" value="MMM1"/>
    <property type="match status" value="1"/>
</dbReference>
<evidence type="ECO:0000256" key="9">
    <source>
        <dbReference type="SAM" id="MobiDB-lite"/>
    </source>
</evidence>
<keyword evidence="3 8" id="KW-0256">Endoplasmic reticulum</keyword>
<keyword evidence="5" id="KW-0445">Lipid transport</keyword>
<feature type="region of interest" description="Disordered" evidence="9">
    <location>
        <begin position="588"/>
        <end position="639"/>
    </location>
</feature>
<keyword evidence="2 8" id="KW-0812">Transmembrane</keyword>
<dbReference type="PROSITE" id="PS51847">
    <property type="entry name" value="SMP"/>
    <property type="match status" value="1"/>
</dbReference>
<keyword evidence="6" id="KW-0446">Lipid-binding</keyword>
<evidence type="ECO:0000256" key="3">
    <source>
        <dbReference type="ARBA" id="ARBA00022824"/>
    </source>
</evidence>
<feature type="topological domain" description="Lumenal" evidence="8">
    <location>
        <begin position="1"/>
        <end position="341"/>
    </location>
</feature>
<feature type="region of interest" description="Disordered" evidence="9">
    <location>
        <begin position="368"/>
        <end position="413"/>
    </location>
</feature>
<comment type="function">
    <text evidence="8">Component of the ERMES/MDM complex, which serves as a molecular tether to connect the endoplasmic reticulum (ER) and mitochondria. Components of this complex are involved in the control of mitochondrial shape and protein biogenesis, and function in nonvesicular lipid trafficking between the ER and mitochondria. The MDM12-MMM1 subcomplex functions in the major beta-barrel assembly pathway that is responsible for biogenesis of all outer membrane beta-barrel proteins, and acts in a late step after the SAM complex. The MDM10-MDM12-MMM1 subcomplex further acts in the TOM40-specific pathway after the action of the MDM12-MMM1 complex. Essential for establishing and maintaining the structure of mitochondria and maintenance of mtDNA nucleoids.</text>
</comment>
<dbReference type="PANTHER" id="PTHR13466">
    <property type="entry name" value="TEX2 PROTEIN-RELATED"/>
    <property type="match status" value="1"/>
</dbReference>
<dbReference type="InterPro" id="IPR019200">
    <property type="entry name" value="ATP_adenylylTrfase_C"/>
</dbReference>